<comment type="caution">
    <text evidence="3">The sequence shown here is derived from an EMBL/GenBank/DDBJ whole genome shotgun (WGS) entry which is preliminary data.</text>
</comment>
<organism evidence="3 4">
    <name type="scientific">Ceratopteris richardii</name>
    <name type="common">Triangle waterfern</name>
    <dbReference type="NCBI Taxonomy" id="49495"/>
    <lineage>
        <taxon>Eukaryota</taxon>
        <taxon>Viridiplantae</taxon>
        <taxon>Streptophyta</taxon>
        <taxon>Embryophyta</taxon>
        <taxon>Tracheophyta</taxon>
        <taxon>Polypodiopsida</taxon>
        <taxon>Polypodiidae</taxon>
        <taxon>Polypodiales</taxon>
        <taxon>Pteridineae</taxon>
        <taxon>Pteridaceae</taxon>
        <taxon>Parkerioideae</taxon>
        <taxon>Ceratopteris</taxon>
    </lineage>
</organism>
<dbReference type="Proteomes" id="UP000825935">
    <property type="component" value="Chromosome 28"/>
</dbReference>
<accession>A0A8T2RC86</accession>
<evidence type="ECO:0000259" key="2">
    <source>
        <dbReference type="PROSITE" id="PS51746"/>
    </source>
</evidence>
<dbReference type="PROSITE" id="PS51746">
    <property type="entry name" value="PPM_2"/>
    <property type="match status" value="1"/>
</dbReference>
<dbReference type="InterPro" id="IPR036457">
    <property type="entry name" value="PPM-type-like_dom_sf"/>
</dbReference>
<dbReference type="EMBL" id="CM035433">
    <property type="protein sequence ID" value="KAH7294061.1"/>
    <property type="molecule type" value="Genomic_DNA"/>
</dbReference>
<name>A0A8T2RC86_CERRI</name>
<protein>
    <recommendedName>
        <fullName evidence="2">PPM-type phosphatase domain-containing protein</fullName>
    </recommendedName>
</protein>
<gene>
    <name evidence="3" type="ORF">KP509_28G054800</name>
</gene>
<evidence type="ECO:0000313" key="3">
    <source>
        <dbReference type="EMBL" id="KAH7294062.1"/>
    </source>
</evidence>
<dbReference type="InterPro" id="IPR015655">
    <property type="entry name" value="PP2C"/>
</dbReference>
<dbReference type="SUPFAM" id="SSF81606">
    <property type="entry name" value="PP2C-like"/>
    <property type="match status" value="1"/>
</dbReference>
<sequence>MTDVEWPRWRRFFLRFFERLRSLTIFAPSVEVEIFGAKRLERRASGRLPRRSPFLIRRVRFKTIKNARRTGKPRIEPRMLAEIATITDDPASDASRRSVQNGGNKTASLFSKEGMKGENQDAMLVLEDFADQPGTVFCGVFDGHGPDGHLIARRVRDLLPGKLASCWRIAYDIHPPGTGLLHQGNRSFTANAGGDPKLIMAWKESLISAHKQVDRDLALYYDELDPTFSGTTAVTLVKQGSDLYIGNVGDSRAILGFLTDENSMMALQLTVDLKPNLRKEAERITKLKGRVFSLPHEPSVKRVWLPGIDSPGLAMARSLGDHCLKKFGVISEPTVTYRKLSVRDKFIVLASDGVWDVLTNDEVVEIVASSHRSLAAEAVVEAATSTWNKKRPQSRADDCTAICLFLDDHLASSSSSSTFRVVNEDSGLKKTATSLISLHRMFTAKLKMDKSASCSELELLTVSTSESTEIVSANAGALNKNLSRGKRAGLLFIGDD</sequence>
<evidence type="ECO:0000256" key="1">
    <source>
        <dbReference type="SAM" id="MobiDB-lite"/>
    </source>
</evidence>
<dbReference type="CDD" id="cd00143">
    <property type="entry name" value="PP2Cc"/>
    <property type="match status" value="1"/>
</dbReference>
<proteinExistence type="predicted"/>
<dbReference type="InterPro" id="IPR001932">
    <property type="entry name" value="PPM-type_phosphatase-like_dom"/>
</dbReference>
<dbReference type="OrthoDB" id="10264738at2759"/>
<dbReference type="GO" id="GO:0004722">
    <property type="term" value="F:protein serine/threonine phosphatase activity"/>
    <property type="evidence" value="ECO:0007669"/>
    <property type="project" value="InterPro"/>
</dbReference>
<dbReference type="Pfam" id="PF00481">
    <property type="entry name" value="PP2C"/>
    <property type="match status" value="1"/>
</dbReference>
<dbReference type="Gene3D" id="3.60.40.10">
    <property type="entry name" value="PPM-type phosphatase domain"/>
    <property type="match status" value="1"/>
</dbReference>
<evidence type="ECO:0000313" key="4">
    <source>
        <dbReference type="Proteomes" id="UP000825935"/>
    </source>
</evidence>
<dbReference type="SMART" id="SM00332">
    <property type="entry name" value="PP2Cc"/>
    <property type="match status" value="1"/>
</dbReference>
<feature type="domain" description="PPM-type phosphatase" evidence="2">
    <location>
        <begin position="106"/>
        <end position="406"/>
    </location>
</feature>
<dbReference type="PANTHER" id="PTHR47992">
    <property type="entry name" value="PROTEIN PHOSPHATASE"/>
    <property type="match status" value="1"/>
</dbReference>
<dbReference type="EMBL" id="CM035433">
    <property type="protein sequence ID" value="KAH7294059.1"/>
    <property type="molecule type" value="Genomic_DNA"/>
</dbReference>
<feature type="compositionally biased region" description="Polar residues" evidence="1">
    <location>
        <begin position="97"/>
        <end position="109"/>
    </location>
</feature>
<dbReference type="EMBL" id="CM035433">
    <property type="protein sequence ID" value="KAH7294062.1"/>
    <property type="molecule type" value="Genomic_DNA"/>
</dbReference>
<dbReference type="AlphaFoldDB" id="A0A8T2RC86"/>
<reference evidence="3" key="1">
    <citation type="submission" date="2021-08" db="EMBL/GenBank/DDBJ databases">
        <title>WGS assembly of Ceratopteris richardii.</title>
        <authorList>
            <person name="Marchant D.B."/>
            <person name="Chen G."/>
            <person name="Jenkins J."/>
            <person name="Shu S."/>
            <person name="Leebens-Mack J."/>
            <person name="Grimwood J."/>
            <person name="Schmutz J."/>
            <person name="Soltis P."/>
            <person name="Soltis D."/>
            <person name="Chen Z.-H."/>
        </authorList>
    </citation>
    <scope>NUCLEOTIDE SEQUENCE</scope>
    <source>
        <strain evidence="3">Whitten #5841</strain>
        <tissue evidence="3">Leaf</tissue>
    </source>
</reference>
<dbReference type="OMA" id="NSDMGIN"/>
<feature type="region of interest" description="Disordered" evidence="1">
    <location>
        <begin position="89"/>
        <end position="110"/>
    </location>
</feature>
<keyword evidence="4" id="KW-1185">Reference proteome</keyword>